<evidence type="ECO:0000313" key="1">
    <source>
        <dbReference type="EMBL" id="MBW47264.1"/>
    </source>
</evidence>
<dbReference type="AlphaFoldDB" id="A0A2M4B2J1"/>
<sequence>MLRCSRHRNMASTVFATATAIAGDVLSGQDCFSYFRTSFPSDTCTHAHTQTPVHRKELDILFSFFFSFFRSLAPHICIATYYSCSVAAISQRLLIWVNDF</sequence>
<reference evidence="1" key="1">
    <citation type="submission" date="2018-01" db="EMBL/GenBank/DDBJ databases">
        <title>An insight into the sialome of Amazonian anophelines.</title>
        <authorList>
            <person name="Ribeiro J.M."/>
            <person name="Scarpassa V."/>
            <person name="Calvo E."/>
        </authorList>
    </citation>
    <scope>NUCLEOTIDE SEQUENCE</scope>
    <source>
        <tissue evidence="1">Salivary glands</tissue>
    </source>
</reference>
<protein>
    <submittedName>
        <fullName evidence="1">Putative secreted protein</fullName>
    </submittedName>
</protein>
<proteinExistence type="predicted"/>
<accession>A0A2M4B2J1</accession>
<organism evidence="1">
    <name type="scientific">Anopheles triannulatus</name>
    <dbReference type="NCBI Taxonomy" id="58253"/>
    <lineage>
        <taxon>Eukaryota</taxon>
        <taxon>Metazoa</taxon>
        <taxon>Ecdysozoa</taxon>
        <taxon>Arthropoda</taxon>
        <taxon>Hexapoda</taxon>
        <taxon>Insecta</taxon>
        <taxon>Pterygota</taxon>
        <taxon>Neoptera</taxon>
        <taxon>Endopterygota</taxon>
        <taxon>Diptera</taxon>
        <taxon>Nematocera</taxon>
        <taxon>Culicoidea</taxon>
        <taxon>Culicidae</taxon>
        <taxon>Anophelinae</taxon>
        <taxon>Anopheles</taxon>
    </lineage>
</organism>
<name>A0A2M4B2J1_9DIPT</name>
<dbReference type="EMBL" id="GGFK01013943">
    <property type="protein sequence ID" value="MBW47264.1"/>
    <property type="molecule type" value="Transcribed_RNA"/>
</dbReference>